<protein>
    <recommendedName>
        <fullName evidence="3">Core shell protein Gag P30 domain-containing protein</fullName>
    </recommendedName>
</protein>
<evidence type="ECO:0000259" key="3">
    <source>
        <dbReference type="Pfam" id="PF02093"/>
    </source>
</evidence>
<dbReference type="InParanoid" id="A0A5F8HCD7"/>
<keyword evidence="2" id="KW-1133">Transmembrane helix</keyword>
<dbReference type="Pfam" id="PF02093">
    <property type="entry name" value="Gag_p30"/>
    <property type="match status" value="1"/>
</dbReference>
<reference evidence="4 5" key="1">
    <citation type="journal article" date="2007" name="Nature">
        <title>Genome of the marsupial Monodelphis domestica reveals innovation in non-coding sequences.</title>
        <authorList>
            <person name="Mikkelsen T.S."/>
            <person name="Wakefield M.J."/>
            <person name="Aken B."/>
            <person name="Amemiya C.T."/>
            <person name="Chang J.L."/>
            <person name="Duke S."/>
            <person name="Garber M."/>
            <person name="Gentles A.J."/>
            <person name="Goodstadt L."/>
            <person name="Heger A."/>
            <person name="Jurka J."/>
            <person name="Kamal M."/>
            <person name="Mauceli E."/>
            <person name="Searle S.M."/>
            <person name="Sharpe T."/>
            <person name="Baker M.L."/>
            <person name="Batzer M.A."/>
            <person name="Benos P.V."/>
            <person name="Belov K."/>
            <person name="Clamp M."/>
            <person name="Cook A."/>
            <person name="Cuff J."/>
            <person name="Das R."/>
            <person name="Davidow L."/>
            <person name="Deakin J.E."/>
            <person name="Fazzari M.J."/>
            <person name="Glass J.L."/>
            <person name="Grabherr M."/>
            <person name="Greally J.M."/>
            <person name="Gu W."/>
            <person name="Hore T.A."/>
            <person name="Huttley G.A."/>
            <person name="Kleber M."/>
            <person name="Jirtle R.L."/>
            <person name="Koina E."/>
            <person name="Lee J.T."/>
            <person name="Mahony S."/>
            <person name="Marra M.A."/>
            <person name="Miller R.D."/>
            <person name="Nicholls R.D."/>
            <person name="Oda M."/>
            <person name="Papenfuss A.T."/>
            <person name="Parra Z.E."/>
            <person name="Pollock D.D."/>
            <person name="Ray D.A."/>
            <person name="Schein J.E."/>
            <person name="Speed T.P."/>
            <person name="Thompson K."/>
            <person name="VandeBerg J.L."/>
            <person name="Wade C.M."/>
            <person name="Walker J.A."/>
            <person name="Waters P.D."/>
            <person name="Webber C."/>
            <person name="Weidman J.R."/>
            <person name="Xie X."/>
            <person name="Zody M.C."/>
            <person name="Baldwin J."/>
            <person name="Abdouelleil A."/>
            <person name="Abdulkadir J."/>
            <person name="Abebe A."/>
            <person name="Abera B."/>
            <person name="Abreu J."/>
            <person name="Acer S.C."/>
            <person name="Aftuck L."/>
            <person name="Alexander A."/>
            <person name="An P."/>
            <person name="Anderson E."/>
            <person name="Anderson S."/>
            <person name="Arachi H."/>
            <person name="Azer M."/>
            <person name="Bachantsang P."/>
            <person name="Barry A."/>
            <person name="Bayul T."/>
            <person name="Berlin A."/>
            <person name="Bessette D."/>
            <person name="Bloom T."/>
            <person name="Bloom T."/>
            <person name="Boguslavskiy L."/>
            <person name="Bonnet C."/>
            <person name="Boukhgalter B."/>
            <person name="Bourzgui I."/>
            <person name="Brown A."/>
            <person name="Cahill P."/>
            <person name="Channer S."/>
            <person name="Cheshatsang Y."/>
            <person name="Chuda L."/>
            <person name="Citroen M."/>
            <person name="Collymore A."/>
            <person name="Cooke P."/>
            <person name="Costello M."/>
            <person name="D'Aco K."/>
            <person name="Daza R."/>
            <person name="De Haan G."/>
            <person name="DeGray S."/>
            <person name="DeMaso C."/>
            <person name="Dhargay N."/>
            <person name="Dooley K."/>
            <person name="Dooley E."/>
            <person name="Doricent M."/>
            <person name="Dorje P."/>
            <person name="Dorjee K."/>
            <person name="Dupes A."/>
            <person name="Elong R."/>
            <person name="Falk J."/>
            <person name="Farina A."/>
            <person name="Faro S."/>
            <person name="Ferguson D."/>
            <person name="Fisher S."/>
            <person name="Foley C.D."/>
            <person name="Franke A."/>
            <person name="Friedrich D."/>
            <person name="Gadbois L."/>
            <person name="Gearin G."/>
            <person name="Gearin C.R."/>
            <person name="Giannoukos G."/>
            <person name="Goode T."/>
            <person name="Graham J."/>
            <person name="Grandbois E."/>
            <person name="Grewal S."/>
            <person name="Gyaltsen K."/>
            <person name="Hafez N."/>
            <person name="Hagos B."/>
            <person name="Hall J."/>
            <person name="Henson C."/>
            <person name="Hollinger A."/>
            <person name="Honan T."/>
            <person name="Huard M.D."/>
            <person name="Hughes L."/>
            <person name="Hurhula B."/>
            <person name="Husby M.E."/>
            <person name="Kamat A."/>
            <person name="Kanga B."/>
            <person name="Kashin S."/>
            <person name="Khazanovich D."/>
            <person name="Kisner P."/>
            <person name="Lance K."/>
            <person name="Lara M."/>
            <person name="Lee W."/>
            <person name="Lennon N."/>
            <person name="Letendre F."/>
            <person name="LeVine R."/>
            <person name="Lipovsky A."/>
            <person name="Liu X."/>
            <person name="Liu J."/>
            <person name="Liu S."/>
            <person name="Lokyitsang T."/>
            <person name="Lokyitsang Y."/>
            <person name="Lubonja R."/>
            <person name="Lui A."/>
            <person name="MacDonald P."/>
            <person name="Magnisalis V."/>
            <person name="Maru K."/>
            <person name="Matthews C."/>
            <person name="McCusker W."/>
            <person name="McDonough S."/>
            <person name="Mehta T."/>
            <person name="Meldrim J."/>
            <person name="Meneus L."/>
            <person name="Mihai O."/>
            <person name="Mihalev A."/>
            <person name="Mihova T."/>
            <person name="Mittelman R."/>
            <person name="Mlenga V."/>
            <person name="Montmayeur A."/>
            <person name="Mulrain L."/>
            <person name="Navidi A."/>
            <person name="Naylor J."/>
            <person name="Negash T."/>
            <person name="Nguyen T."/>
            <person name="Nguyen N."/>
            <person name="Nicol R."/>
            <person name="Norbu C."/>
            <person name="Norbu N."/>
            <person name="Novod N."/>
            <person name="O'Neill B."/>
            <person name="Osman S."/>
            <person name="Markiewicz E."/>
            <person name="Oyono O.L."/>
            <person name="Patti C."/>
            <person name="Phunkhang P."/>
            <person name="Pierre F."/>
            <person name="Priest M."/>
            <person name="Raghuraman S."/>
            <person name="Rege F."/>
            <person name="Reyes R."/>
            <person name="Rise C."/>
            <person name="Rogov P."/>
            <person name="Ross K."/>
            <person name="Ryan E."/>
            <person name="Settipalli S."/>
            <person name="Shea T."/>
            <person name="Sherpa N."/>
            <person name="Shi L."/>
            <person name="Shih D."/>
            <person name="Sparrow T."/>
            <person name="Spaulding J."/>
            <person name="Stalker J."/>
            <person name="Stange-Thomann N."/>
            <person name="Stavropoulos S."/>
            <person name="Stone C."/>
            <person name="Strader C."/>
            <person name="Tesfaye S."/>
            <person name="Thomson T."/>
            <person name="Thoulutsang Y."/>
            <person name="Thoulutsang D."/>
            <person name="Topham K."/>
            <person name="Topping I."/>
            <person name="Tsamla T."/>
            <person name="Vassiliev H."/>
            <person name="Vo A."/>
            <person name="Wangchuk T."/>
            <person name="Wangdi T."/>
            <person name="Weiand M."/>
            <person name="Wilkinson J."/>
            <person name="Wilson A."/>
            <person name="Yadav S."/>
            <person name="Young G."/>
            <person name="Yu Q."/>
            <person name="Zembek L."/>
            <person name="Zhong D."/>
            <person name="Zimmer A."/>
            <person name="Zwirko Z."/>
            <person name="Jaffe D.B."/>
            <person name="Alvarez P."/>
            <person name="Brockman W."/>
            <person name="Butler J."/>
            <person name="Chin C."/>
            <person name="Gnerre S."/>
            <person name="MacCallum I."/>
            <person name="Graves J.A."/>
            <person name="Ponting C.P."/>
            <person name="Breen M."/>
            <person name="Samollow P.B."/>
            <person name="Lander E.S."/>
            <person name="Lindblad-Toh K."/>
        </authorList>
    </citation>
    <scope>NUCLEOTIDE SEQUENCE [LARGE SCALE GENOMIC DNA]</scope>
</reference>
<keyword evidence="2" id="KW-0472">Membrane</keyword>
<feature type="domain" description="Core shell protein Gag P30" evidence="3">
    <location>
        <begin position="341"/>
        <end position="479"/>
    </location>
</feature>
<dbReference type="AlphaFoldDB" id="A0A5F8HCD7"/>
<dbReference type="Proteomes" id="UP000002280">
    <property type="component" value="Chromosome 4"/>
</dbReference>
<dbReference type="InterPro" id="IPR003036">
    <property type="entry name" value="Gag_P30"/>
</dbReference>
<dbReference type="PANTHER" id="PTHR33166">
    <property type="entry name" value="GAG_P30 DOMAIN-CONTAINING PROTEIN"/>
    <property type="match status" value="1"/>
</dbReference>
<reference evidence="4" key="3">
    <citation type="submission" date="2025-09" db="UniProtKB">
        <authorList>
            <consortium name="Ensembl"/>
        </authorList>
    </citation>
    <scope>IDENTIFICATION</scope>
</reference>
<dbReference type="GO" id="GO:0019068">
    <property type="term" value="P:virion assembly"/>
    <property type="evidence" value="ECO:0007669"/>
    <property type="project" value="InterPro"/>
</dbReference>
<keyword evidence="5" id="KW-1185">Reference proteome</keyword>
<name>A0A5F8HCD7_MONDO</name>
<keyword evidence="2" id="KW-0812">Transmembrane</keyword>
<feature type="compositionally biased region" description="Pro residues" evidence="1">
    <location>
        <begin position="221"/>
        <end position="238"/>
    </location>
</feature>
<evidence type="ECO:0000313" key="5">
    <source>
        <dbReference type="Proteomes" id="UP000002280"/>
    </source>
</evidence>
<dbReference type="InterPro" id="IPR008919">
    <property type="entry name" value="Retrov_capsid_N"/>
</dbReference>
<dbReference type="STRING" id="13616.ENSMODP00000056822"/>
<dbReference type="InterPro" id="IPR050462">
    <property type="entry name" value="Retroviral_Gag-Pol_poly"/>
</dbReference>
<reference evidence="4" key="2">
    <citation type="submission" date="2025-08" db="UniProtKB">
        <authorList>
            <consortium name="Ensembl"/>
        </authorList>
    </citation>
    <scope>IDENTIFICATION</scope>
</reference>
<organism evidence="4 5">
    <name type="scientific">Monodelphis domestica</name>
    <name type="common">Gray short-tailed opossum</name>
    <dbReference type="NCBI Taxonomy" id="13616"/>
    <lineage>
        <taxon>Eukaryota</taxon>
        <taxon>Metazoa</taxon>
        <taxon>Chordata</taxon>
        <taxon>Craniata</taxon>
        <taxon>Vertebrata</taxon>
        <taxon>Euteleostomi</taxon>
        <taxon>Mammalia</taxon>
        <taxon>Metatheria</taxon>
        <taxon>Didelphimorphia</taxon>
        <taxon>Didelphidae</taxon>
        <taxon>Monodelphis</taxon>
    </lineage>
</organism>
<feature type="transmembrane region" description="Helical" evidence="2">
    <location>
        <begin position="37"/>
        <end position="61"/>
    </location>
</feature>
<dbReference type="GeneTree" id="ENSGT01020000232705"/>
<accession>A0A5F8HCD7</accession>
<evidence type="ECO:0000256" key="1">
    <source>
        <dbReference type="SAM" id="MobiDB-lite"/>
    </source>
</evidence>
<proteinExistence type="predicted"/>
<dbReference type="Ensembl" id="ENSMODT00000057612.1">
    <property type="protein sequence ID" value="ENSMODP00000056822.1"/>
    <property type="gene ID" value="ENSMODG00000049139.1"/>
</dbReference>
<dbReference type="SUPFAM" id="SSF47943">
    <property type="entry name" value="Retrovirus capsid protein, N-terminal core domain"/>
    <property type="match status" value="1"/>
</dbReference>
<sequence>MWLQLLPDLFPNWLISSGTKFVNEFLVSLQWLIPEDLWTYLIPALLLLGIVIVRTVILYLISSKRALKNTLHEIRTHLDLHQPPPQDHVSQLNQALVPSITQKFAEQNTFINQQFVEQNTFINQRLVEQDEVMEEKWGEIKNFLDEIMEKQWGEIKTFLDEIMEEKWGEIKTLLQNIERELKTSHNRSDLSLHFPSLSDSLTHPAQNDLAQIAAPSHQSAPPHPGHPAPPPAILAPPTLIPPSIHASYPAPSAPLPVPVLAPPPALPPTHALIPNPHAPTANNPNLSPSLTYPIENGTSRLETVTPDNLDRSLFPLREVPTFNKEGNLVSVRHYTPFKPDDLEKFKHNVPSFEAEPILVIEKLENIFRNFDPSWLDVENLLDTFLTKREKNNVISLTNKKSGRGAHHWPTVDPHWNPNITQDHTKLVLAREALLKAMRDCSDSPDAWEKFEQSRQGINETPYHFMDRLIDIGHTYMDLDLTREKDIKHIRRQFVRNCCLAVKDYFETNCPNWESMDLEELRKVATYAYKNHTKKPETHNTSVADLKKEIEILKEQLKSKGETMAPLQESTDRSLTNPLICLFCGKIGHATMVCRSWLRKNGNNNTFRNNN</sequence>
<evidence type="ECO:0000313" key="4">
    <source>
        <dbReference type="Ensembl" id="ENSMODP00000056822.1"/>
    </source>
</evidence>
<evidence type="ECO:0000256" key="2">
    <source>
        <dbReference type="SAM" id="Phobius"/>
    </source>
</evidence>
<dbReference type="Bgee" id="ENSMODG00000049139">
    <property type="expression patterns" value="Expressed in endometrium and 6 other cell types or tissues"/>
</dbReference>
<dbReference type="Gene3D" id="1.10.375.10">
    <property type="entry name" value="Human Immunodeficiency Virus Type 1 Capsid Protein"/>
    <property type="match status" value="1"/>
</dbReference>
<feature type="region of interest" description="Disordered" evidence="1">
    <location>
        <begin position="214"/>
        <end position="238"/>
    </location>
</feature>